<dbReference type="PROSITE" id="PS50088">
    <property type="entry name" value="ANK_REPEAT"/>
    <property type="match status" value="1"/>
</dbReference>
<dbReference type="InterPro" id="IPR036770">
    <property type="entry name" value="Ankyrin_rpt-contain_sf"/>
</dbReference>
<dbReference type="RefSeq" id="WP_203110113.1">
    <property type="nucleotide sequence ID" value="NZ_JADOBG010000012.1"/>
</dbReference>
<comment type="caution">
    <text evidence="2">The sequence shown here is derived from an EMBL/GenBank/DDBJ whole genome shotgun (WGS) entry which is preliminary data.</text>
</comment>
<proteinExistence type="predicted"/>
<evidence type="ECO:0000256" key="1">
    <source>
        <dbReference type="PROSITE-ProRule" id="PRU00023"/>
    </source>
</evidence>
<sequence length="175" mass="20241">MFFDANSVIEELLCAIQDINVEHVRSIVLEAKAKRIDLNVHTIRRVTLLHWAILKCLEYTQDDMLLIIKELFEAKIDLNKPSNDKAQYYPLHTASRRTLPKIVQWLLDNGADPSVWDITKKSPIDYVNRAILSKMVILHSDYADSGEMILNRLHEVKRILTHTNQLCSEFTNSTV</sequence>
<organism evidence="2 3">
    <name type="scientific">Legionella bononiensis</name>
    <dbReference type="NCBI Taxonomy" id="2793102"/>
    <lineage>
        <taxon>Bacteria</taxon>
        <taxon>Pseudomonadati</taxon>
        <taxon>Pseudomonadota</taxon>
        <taxon>Gammaproteobacteria</taxon>
        <taxon>Legionellales</taxon>
        <taxon>Legionellaceae</taxon>
        <taxon>Legionella</taxon>
    </lineage>
</organism>
<dbReference type="InterPro" id="IPR002110">
    <property type="entry name" value="Ankyrin_rpt"/>
</dbReference>
<evidence type="ECO:0000313" key="3">
    <source>
        <dbReference type="Proteomes" id="UP000809910"/>
    </source>
</evidence>
<dbReference type="SMART" id="SM00248">
    <property type="entry name" value="ANK"/>
    <property type="match status" value="2"/>
</dbReference>
<name>A0ABS1W7K1_9GAMM</name>
<reference evidence="2 3" key="1">
    <citation type="submission" date="2020-12" db="EMBL/GenBank/DDBJ databases">
        <title>WGS of Legionella: environmental sample.</title>
        <authorList>
            <person name="Cristino S."/>
            <person name="Girolamini L."/>
            <person name="Salaris S."/>
            <person name="Pascale M.R."/>
            <person name="Mazzotta M."/>
            <person name="Orsini M."/>
            <person name="Grottola A."/>
        </authorList>
    </citation>
    <scope>NUCLEOTIDE SEQUENCE [LARGE SCALE GENOMIC DNA]</scope>
    <source>
        <strain evidence="2 3">30cs62</strain>
    </source>
</reference>
<keyword evidence="3" id="KW-1185">Reference proteome</keyword>
<dbReference type="SUPFAM" id="SSF48403">
    <property type="entry name" value="Ankyrin repeat"/>
    <property type="match status" value="1"/>
</dbReference>
<evidence type="ECO:0000313" key="2">
    <source>
        <dbReference type="EMBL" id="MBL7525319.1"/>
    </source>
</evidence>
<protein>
    <submittedName>
        <fullName evidence="2">Ankyrin repeat domain-containing protein</fullName>
    </submittedName>
</protein>
<dbReference type="Proteomes" id="UP000809910">
    <property type="component" value="Unassembled WGS sequence"/>
</dbReference>
<dbReference type="Gene3D" id="1.25.40.20">
    <property type="entry name" value="Ankyrin repeat-containing domain"/>
    <property type="match status" value="1"/>
</dbReference>
<gene>
    <name evidence="2" type="ORF">I5282_01875</name>
</gene>
<dbReference type="Pfam" id="PF12796">
    <property type="entry name" value="Ank_2"/>
    <property type="match status" value="1"/>
</dbReference>
<feature type="repeat" description="ANK" evidence="1">
    <location>
        <begin position="86"/>
        <end position="118"/>
    </location>
</feature>
<keyword evidence="1" id="KW-0040">ANK repeat</keyword>
<accession>A0ABS1W7K1</accession>
<dbReference type="EMBL" id="JADWVN010000004">
    <property type="protein sequence ID" value="MBL7525319.1"/>
    <property type="molecule type" value="Genomic_DNA"/>
</dbReference>